<dbReference type="PANTHER" id="PTHR43792">
    <property type="entry name" value="GNAT FAMILY, PUTATIVE (AFU_ORTHOLOGUE AFUA_3G00765)-RELATED-RELATED"/>
    <property type="match status" value="1"/>
</dbReference>
<keyword evidence="1 5" id="KW-0808">Transferase</keyword>
<dbReference type="InterPro" id="IPR000182">
    <property type="entry name" value="GNAT_dom"/>
</dbReference>
<protein>
    <submittedName>
        <fullName evidence="5">Ribosomal-protein-alanine N-acetyltransferase</fullName>
    </submittedName>
</protein>
<dbReference type="SUPFAM" id="SSF55729">
    <property type="entry name" value="Acyl-CoA N-acyltransferases (Nat)"/>
    <property type="match status" value="1"/>
</dbReference>
<organism evidence="5 6">
    <name type="scientific">Breznakia blatticola</name>
    <dbReference type="NCBI Taxonomy" id="1754012"/>
    <lineage>
        <taxon>Bacteria</taxon>
        <taxon>Bacillati</taxon>
        <taxon>Bacillota</taxon>
        <taxon>Erysipelotrichia</taxon>
        <taxon>Erysipelotrichales</taxon>
        <taxon>Erysipelotrichaceae</taxon>
        <taxon>Breznakia</taxon>
    </lineage>
</organism>
<dbReference type="InterPro" id="IPR016181">
    <property type="entry name" value="Acyl_CoA_acyltransferase"/>
</dbReference>
<keyword evidence="2" id="KW-0012">Acyltransferase</keyword>
<evidence type="ECO:0000256" key="1">
    <source>
        <dbReference type="ARBA" id="ARBA00022679"/>
    </source>
</evidence>
<dbReference type="EMBL" id="SODD01000001">
    <property type="protein sequence ID" value="TDW26433.1"/>
    <property type="molecule type" value="Genomic_DNA"/>
</dbReference>
<dbReference type="AlphaFoldDB" id="A0A4R8AD23"/>
<reference evidence="5 6" key="1">
    <citation type="submission" date="2019-03" db="EMBL/GenBank/DDBJ databases">
        <title>Genomic Encyclopedia of Type Strains, Phase IV (KMG-IV): sequencing the most valuable type-strain genomes for metagenomic binning, comparative biology and taxonomic classification.</title>
        <authorList>
            <person name="Goeker M."/>
        </authorList>
    </citation>
    <scope>NUCLEOTIDE SEQUENCE [LARGE SCALE GENOMIC DNA]</scope>
    <source>
        <strain evidence="5 6">DSM 28867</strain>
    </source>
</reference>
<dbReference type="Pfam" id="PF13302">
    <property type="entry name" value="Acetyltransf_3"/>
    <property type="match status" value="1"/>
</dbReference>
<dbReference type="CDD" id="cd04301">
    <property type="entry name" value="NAT_SF"/>
    <property type="match status" value="1"/>
</dbReference>
<evidence type="ECO:0000313" key="5">
    <source>
        <dbReference type="EMBL" id="TDW26433.1"/>
    </source>
</evidence>
<name>A0A4R8AD23_9FIRM</name>
<gene>
    <name evidence="5" type="ORF">EDD63_101149</name>
</gene>
<dbReference type="OrthoDB" id="9798081at2"/>
<dbReference type="PANTHER" id="PTHR43792:SF8">
    <property type="entry name" value="[RIBOSOMAL PROTEIN US5]-ALANINE N-ACETYLTRANSFERASE"/>
    <property type="match status" value="1"/>
</dbReference>
<dbReference type="GO" id="GO:0008999">
    <property type="term" value="F:protein-N-terminal-alanine acetyltransferase activity"/>
    <property type="evidence" value="ECO:0007669"/>
    <property type="project" value="TreeGrafter"/>
</dbReference>
<dbReference type="Gene3D" id="3.40.630.30">
    <property type="match status" value="1"/>
</dbReference>
<evidence type="ECO:0000313" key="6">
    <source>
        <dbReference type="Proteomes" id="UP000294743"/>
    </source>
</evidence>
<keyword evidence="6" id="KW-1185">Reference proteome</keyword>
<dbReference type="InterPro" id="IPR051531">
    <property type="entry name" value="N-acetyltransferase"/>
</dbReference>
<comment type="caution">
    <text evidence="5">The sequence shown here is derived from an EMBL/GenBank/DDBJ whole genome shotgun (WGS) entry which is preliminary data.</text>
</comment>
<dbReference type="GO" id="GO:0005737">
    <property type="term" value="C:cytoplasm"/>
    <property type="evidence" value="ECO:0007669"/>
    <property type="project" value="TreeGrafter"/>
</dbReference>
<accession>A0A4R8AD23</accession>
<evidence type="ECO:0000259" key="4">
    <source>
        <dbReference type="PROSITE" id="PS51186"/>
    </source>
</evidence>
<dbReference type="PROSITE" id="PS51186">
    <property type="entry name" value="GNAT"/>
    <property type="match status" value="1"/>
</dbReference>
<feature type="domain" description="N-acetyltransferase" evidence="4">
    <location>
        <begin position="20"/>
        <end position="174"/>
    </location>
</feature>
<comment type="similarity">
    <text evidence="3">Belongs to the acetyltransferase family. RimJ subfamily.</text>
</comment>
<evidence type="ECO:0000256" key="3">
    <source>
        <dbReference type="ARBA" id="ARBA00038502"/>
    </source>
</evidence>
<sequence length="178" mass="20939">MNEEKFTIRFLSVNDIDQLVEFETYNKENFEKFNPTKPDSFFTREGQEMRMEHVLAMRMSDLAYSYGIFVEDELIGTFDVFQVERGAMQNAWIGYCIDQDYQHLGYATAAMNQIIKLAFSQLQLHRLEAWVMPSNEQSIHLLERCGFEKIGLAKRSIYVHGAWQDHLIYALCNEHYGQ</sequence>
<evidence type="ECO:0000256" key="2">
    <source>
        <dbReference type="ARBA" id="ARBA00023315"/>
    </source>
</evidence>
<dbReference type="Proteomes" id="UP000294743">
    <property type="component" value="Unassembled WGS sequence"/>
</dbReference>
<dbReference type="RefSeq" id="WP_134167451.1">
    <property type="nucleotide sequence ID" value="NZ_SODD01000001.1"/>
</dbReference>
<proteinExistence type="inferred from homology"/>